<keyword evidence="1" id="KW-0472">Membrane</keyword>
<evidence type="ECO:0000313" key="2">
    <source>
        <dbReference type="EMBL" id="GIY92160.1"/>
    </source>
</evidence>
<sequence length="76" mass="8715">MSRRMRVPLVMGVVMMGAYSILCGCSYYLMEMLRVDLFSDNIFILPSGQFYFPIFTSRIATCSVNSVNQLHVNHEI</sequence>
<name>A0AAV4XDS4_CAEEX</name>
<protein>
    <submittedName>
        <fullName evidence="2">Uncharacterized protein</fullName>
    </submittedName>
</protein>
<evidence type="ECO:0000313" key="3">
    <source>
        <dbReference type="Proteomes" id="UP001054945"/>
    </source>
</evidence>
<reference evidence="2 3" key="1">
    <citation type="submission" date="2021-06" db="EMBL/GenBank/DDBJ databases">
        <title>Caerostris extrusa draft genome.</title>
        <authorList>
            <person name="Kono N."/>
            <person name="Arakawa K."/>
        </authorList>
    </citation>
    <scope>NUCLEOTIDE SEQUENCE [LARGE SCALE GENOMIC DNA]</scope>
</reference>
<accession>A0AAV4XDS4</accession>
<dbReference type="Proteomes" id="UP001054945">
    <property type="component" value="Unassembled WGS sequence"/>
</dbReference>
<dbReference type="EMBL" id="BPLR01000106">
    <property type="protein sequence ID" value="GIY92160.1"/>
    <property type="molecule type" value="Genomic_DNA"/>
</dbReference>
<keyword evidence="3" id="KW-1185">Reference proteome</keyword>
<evidence type="ECO:0000256" key="1">
    <source>
        <dbReference type="SAM" id="Phobius"/>
    </source>
</evidence>
<comment type="caution">
    <text evidence="2">The sequence shown here is derived from an EMBL/GenBank/DDBJ whole genome shotgun (WGS) entry which is preliminary data.</text>
</comment>
<keyword evidence="1" id="KW-0812">Transmembrane</keyword>
<proteinExistence type="predicted"/>
<keyword evidence="1" id="KW-1133">Transmembrane helix</keyword>
<gene>
    <name evidence="2" type="ORF">CEXT_144471</name>
</gene>
<dbReference type="PROSITE" id="PS51257">
    <property type="entry name" value="PROKAR_LIPOPROTEIN"/>
    <property type="match status" value="1"/>
</dbReference>
<dbReference type="AlphaFoldDB" id="A0AAV4XDS4"/>
<organism evidence="2 3">
    <name type="scientific">Caerostris extrusa</name>
    <name type="common">Bark spider</name>
    <name type="synonym">Caerostris bankana</name>
    <dbReference type="NCBI Taxonomy" id="172846"/>
    <lineage>
        <taxon>Eukaryota</taxon>
        <taxon>Metazoa</taxon>
        <taxon>Ecdysozoa</taxon>
        <taxon>Arthropoda</taxon>
        <taxon>Chelicerata</taxon>
        <taxon>Arachnida</taxon>
        <taxon>Araneae</taxon>
        <taxon>Araneomorphae</taxon>
        <taxon>Entelegynae</taxon>
        <taxon>Araneoidea</taxon>
        <taxon>Araneidae</taxon>
        <taxon>Caerostris</taxon>
    </lineage>
</organism>
<feature type="transmembrane region" description="Helical" evidence="1">
    <location>
        <begin position="7"/>
        <end position="30"/>
    </location>
</feature>